<dbReference type="EC" id="2.7.11.1" evidence="2"/>
<keyword evidence="3" id="KW-1185">Reference proteome</keyword>
<dbReference type="KEGG" id="cad:Curi_c08250"/>
<dbReference type="InterPro" id="IPR011009">
    <property type="entry name" value="Kinase-like_dom_sf"/>
</dbReference>
<dbReference type="PROSITE" id="PS50011">
    <property type="entry name" value="PROTEIN_KINASE_DOM"/>
    <property type="match status" value="1"/>
</dbReference>
<dbReference type="PANTHER" id="PTHR44167">
    <property type="entry name" value="OVARIAN-SPECIFIC SERINE/THREONINE-PROTEIN KINASE LOK-RELATED"/>
    <property type="match status" value="1"/>
</dbReference>
<reference evidence="2 3" key="1">
    <citation type="journal article" date="2012" name="PLoS ONE">
        <title>The purine-utilizing bacterium Clostridium acidurici 9a: a genome-guided metabolic reconsideration.</title>
        <authorList>
            <person name="Hartwich K."/>
            <person name="Poehlein A."/>
            <person name="Daniel R."/>
        </authorList>
    </citation>
    <scope>NUCLEOTIDE SEQUENCE [LARGE SCALE GENOMIC DNA]</scope>
    <source>
        <strain evidence="3">ATCC 7906 / DSM 604 / BCRC 14475 / CIP 104303 / KCTC 5404 / NCIMB 10678 / 9a</strain>
    </source>
</reference>
<dbReference type="GO" id="GO:0004674">
    <property type="term" value="F:protein serine/threonine kinase activity"/>
    <property type="evidence" value="ECO:0007669"/>
    <property type="project" value="UniProtKB-KW"/>
</dbReference>
<keyword evidence="2" id="KW-0418">Kinase</keyword>
<dbReference type="EMBL" id="CP003326">
    <property type="protein sequence ID" value="AFS77898.1"/>
    <property type="molecule type" value="Genomic_DNA"/>
</dbReference>
<dbReference type="InterPro" id="IPR000719">
    <property type="entry name" value="Prot_kinase_dom"/>
</dbReference>
<organism evidence="2 3">
    <name type="scientific">Gottschalkia acidurici (strain ATCC 7906 / DSM 604 / BCRC 14475 / CIP 104303 / KCTC 5404 / NCIMB 10678 / 9a)</name>
    <name type="common">Clostridium acidurici</name>
    <dbReference type="NCBI Taxonomy" id="1128398"/>
    <lineage>
        <taxon>Bacteria</taxon>
        <taxon>Bacillati</taxon>
        <taxon>Bacillota</taxon>
        <taxon>Tissierellia</taxon>
        <taxon>Tissierellales</taxon>
        <taxon>Gottschalkiaceae</taxon>
        <taxon>Gottschalkia</taxon>
    </lineage>
</organism>
<evidence type="ECO:0000313" key="3">
    <source>
        <dbReference type="Proteomes" id="UP000006094"/>
    </source>
</evidence>
<evidence type="ECO:0000259" key="1">
    <source>
        <dbReference type="PROSITE" id="PS50011"/>
    </source>
</evidence>
<protein>
    <submittedName>
        <fullName evidence="2">Serine/threonine protein kinase</fullName>
        <ecNumber evidence="2">2.7.11.1</ecNumber>
    </submittedName>
</protein>
<keyword evidence="2" id="KW-0723">Serine/threonine-protein kinase</keyword>
<dbReference type="Pfam" id="PF00069">
    <property type="entry name" value="Pkinase"/>
    <property type="match status" value="1"/>
</dbReference>
<dbReference type="eggNOG" id="COG0515">
    <property type="taxonomic scope" value="Bacteria"/>
</dbReference>
<dbReference type="STRING" id="1128398.Curi_c08250"/>
<dbReference type="SUPFAM" id="SSF56112">
    <property type="entry name" value="Protein kinase-like (PK-like)"/>
    <property type="match status" value="1"/>
</dbReference>
<feature type="domain" description="Protein kinase" evidence="1">
    <location>
        <begin position="1"/>
        <end position="149"/>
    </location>
</feature>
<name>K0AVN6_GOTA9</name>
<dbReference type="Proteomes" id="UP000006094">
    <property type="component" value="Chromosome"/>
</dbReference>
<dbReference type="GO" id="GO:0005524">
    <property type="term" value="F:ATP binding"/>
    <property type="evidence" value="ECO:0007669"/>
    <property type="project" value="InterPro"/>
</dbReference>
<dbReference type="HOGENOM" id="CLU_1746406_0_0_9"/>
<accession>K0AVN6</accession>
<proteinExistence type="predicted"/>
<dbReference type="Gene3D" id="1.10.510.10">
    <property type="entry name" value="Transferase(Phosphotransferase) domain 1"/>
    <property type="match status" value="1"/>
</dbReference>
<sequence>MIEEKTGYTVEHMLFKQKYSFSKKEIYNIGKQLIQIINYLHKNNIVHRDIRIPNIIVNEGTVSLIDFGLARFIDNKIYTRDIDFSYLGDLLLYLLYSSIEVKEDKKIPWYDELPISNDEKLFLKKLLRLEEPYKTIEKIEYDFLNLYKI</sequence>
<dbReference type="PANTHER" id="PTHR44167:SF24">
    <property type="entry name" value="SERINE_THREONINE-PROTEIN KINASE CHK2"/>
    <property type="match status" value="1"/>
</dbReference>
<dbReference type="AlphaFoldDB" id="K0AVN6"/>
<keyword evidence="2" id="KW-0808">Transferase</keyword>
<gene>
    <name evidence="2" type="ordered locus">Curi_c08250</name>
</gene>
<evidence type="ECO:0000313" key="2">
    <source>
        <dbReference type="EMBL" id="AFS77898.1"/>
    </source>
</evidence>